<organism evidence="2 3">
    <name type="scientific">Aquibacillus halophilus</name>
    <dbReference type="NCBI Taxonomy" id="930132"/>
    <lineage>
        <taxon>Bacteria</taxon>
        <taxon>Bacillati</taxon>
        <taxon>Bacillota</taxon>
        <taxon>Bacilli</taxon>
        <taxon>Bacillales</taxon>
        <taxon>Bacillaceae</taxon>
        <taxon>Aquibacillus</taxon>
    </lineage>
</organism>
<evidence type="ECO:0000256" key="1">
    <source>
        <dbReference type="SAM" id="Phobius"/>
    </source>
</evidence>
<dbReference type="InterPro" id="IPR049500">
    <property type="entry name" value="Peptidase_M50B-like"/>
</dbReference>
<feature type="transmembrane region" description="Helical" evidence="1">
    <location>
        <begin position="121"/>
        <end position="139"/>
    </location>
</feature>
<proteinExistence type="predicted"/>
<keyword evidence="1" id="KW-0812">Transmembrane</keyword>
<keyword evidence="1" id="KW-1133">Transmembrane helix</keyword>
<gene>
    <name evidence="2" type="ORF">GH741_08605</name>
</gene>
<dbReference type="Proteomes" id="UP000799092">
    <property type="component" value="Unassembled WGS sequence"/>
</dbReference>
<name>A0A6A8DIJ0_9BACI</name>
<dbReference type="Pfam" id="PF13398">
    <property type="entry name" value="Peptidase_M50B"/>
    <property type="match status" value="1"/>
</dbReference>
<accession>A0A6A8DIJ0</accession>
<evidence type="ECO:0000313" key="3">
    <source>
        <dbReference type="Proteomes" id="UP000799092"/>
    </source>
</evidence>
<sequence>MSILYYILIAYFITKMPVIGSYFRMINTAIHECSHVVIAKLTGGKAYRIVLNRDTSGHALVGSSSWLSGIVIAYSGYTGSSLTAFMLFFLLSKGYYFVVLSVLLSILVVATIFWLRSIVGILWSVSMISLLALLLNNQLDSIIIHFSYLLASVVLLESVASAAYLMFISIKQPNQAGDATSLQKYTMIPAFAWGILFFVQSIYIGYRVFSDFVV</sequence>
<dbReference type="RefSeq" id="WP_153736392.1">
    <property type="nucleotide sequence ID" value="NZ_WJNG01000006.1"/>
</dbReference>
<dbReference type="AlphaFoldDB" id="A0A6A8DIJ0"/>
<dbReference type="EMBL" id="WJNG01000006">
    <property type="protein sequence ID" value="MRH42747.1"/>
    <property type="molecule type" value="Genomic_DNA"/>
</dbReference>
<comment type="caution">
    <text evidence="2">The sequence shown here is derived from an EMBL/GenBank/DDBJ whole genome shotgun (WGS) entry which is preliminary data.</text>
</comment>
<feature type="transmembrane region" description="Helical" evidence="1">
    <location>
        <begin position="146"/>
        <end position="170"/>
    </location>
</feature>
<feature type="transmembrane region" description="Helical" evidence="1">
    <location>
        <begin position="66"/>
        <end position="88"/>
    </location>
</feature>
<reference evidence="2" key="1">
    <citation type="submission" date="2019-11" db="EMBL/GenBank/DDBJ databases">
        <authorList>
            <person name="Li J."/>
        </authorList>
    </citation>
    <scope>NUCLEOTIDE SEQUENCE</scope>
    <source>
        <strain evidence="2">B6B</strain>
    </source>
</reference>
<feature type="transmembrane region" description="Helical" evidence="1">
    <location>
        <begin position="190"/>
        <end position="209"/>
    </location>
</feature>
<keyword evidence="3" id="KW-1185">Reference proteome</keyword>
<dbReference type="OrthoDB" id="158445at2"/>
<keyword evidence="1" id="KW-0472">Membrane</keyword>
<evidence type="ECO:0000313" key="2">
    <source>
        <dbReference type="EMBL" id="MRH42747.1"/>
    </source>
</evidence>
<feature type="transmembrane region" description="Helical" evidence="1">
    <location>
        <begin position="95"/>
        <end position="115"/>
    </location>
</feature>
<protein>
    <submittedName>
        <fullName evidence="2">M50 family peptidase</fullName>
    </submittedName>
</protein>